<feature type="transmembrane region" description="Helical" evidence="5">
    <location>
        <begin position="104"/>
        <end position="134"/>
    </location>
</feature>
<organism evidence="6 7">
    <name type="scientific">Gymnopus androsaceus JB14</name>
    <dbReference type="NCBI Taxonomy" id="1447944"/>
    <lineage>
        <taxon>Eukaryota</taxon>
        <taxon>Fungi</taxon>
        <taxon>Dikarya</taxon>
        <taxon>Basidiomycota</taxon>
        <taxon>Agaricomycotina</taxon>
        <taxon>Agaricomycetes</taxon>
        <taxon>Agaricomycetidae</taxon>
        <taxon>Agaricales</taxon>
        <taxon>Marasmiineae</taxon>
        <taxon>Omphalotaceae</taxon>
        <taxon>Gymnopus</taxon>
    </lineage>
</organism>
<dbReference type="GO" id="GO:0016765">
    <property type="term" value="F:transferase activity, transferring alkyl or aryl (other than methyl) groups"/>
    <property type="evidence" value="ECO:0007669"/>
    <property type="project" value="InterPro"/>
</dbReference>
<evidence type="ECO:0000256" key="3">
    <source>
        <dbReference type="ARBA" id="ARBA00022989"/>
    </source>
</evidence>
<evidence type="ECO:0000256" key="4">
    <source>
        <dbReference type="ARBA" id="ARBA00023136"/>
    </source>
</evidence>
<evidence type="ECO:0000256" key="5">
    <source>
        <dbReference type="SAM" id="Phobius"/>
    </source>
</evidence>
<dbReference type="CDD" id="cd13965">
    <property type="entry name" value="PT_UbiA_3"/>
    <property type="match status" value="1"/>
</dbReference>
<dbReference type="Gene3D" id="1.10.357.140">
    <property type="entry name" value="UbiA prenyltransferase"/>
    <property type="match status" value="1"/>
</dbReference>
<dbReference type="AlphaFoldDB" id="A0A6A4HIA8"/>
<feature type="transmembrane region" description="Helical" evidence="5">
    <location>
        <begin position="6"/>
        <end position="25"/>
    </location>
</feature>
<keyword evidence="7" id="KW-1185">Reference proteome</keyword>
<evidence type="ECO:0008006" key="8">
    <source>
        <dbReference type="Google" id="ProtNLM"/>
    </source>
</evidence>
<dbReference type="GO" id="GO:0016020">
    <property type="term" value="C:membrane"/>
    <property type="evidence" value="ECO:0007669"/>
    <property type="project" value="UniProtKB-SubCell"/>
</dbReference>
<comment type="subcellular location">
    <subcellularLocation>
        <location evidence="1">Membrane</location>
        <topology evidence="1">Multi-pass membrane protein</topology>
    </subcellularLocation>
</comment>
<dbReference type="PANTHER" id="PTHR42723:SF1">
    <property type="entry name" value="CHLOROPHYLL SYNTHASE, CHLOROPLASTIC"/>
    <property type="match status" value="1"/>
</dbReference>
<keyword evidence="4 5" id="KW-0472">Membrane</keyword>
<proteinExistence type="predicted"/>
<dbReference type="InterPro" id="IPR044878">
    <property type="entry name" value="UbiA_sf"/>
</dbReference>
<evidence type="ECO:0000256" key="2">
    <source>
        <dbReference type="ARBA" id="ARBA00022692"/>
    </source>
</evidence>
<reference evidence="6" key="1">
    <citation type="journal article" date="2019" name="Environ. Microbiol.">
        <title>Fungal ecological strategies reflected in gene transcription - a case study of two litter decomposers.</title>
        <authorList>
            <person name="Barbi F."/>
            <person name="Kohler A."/>
            <person name="Barry K."/>
            <person name="Baskaran P."/>
            <person name="Daum C."/>
            <person name="Fauchery L."/>
            <person name="Ihrmark K."/>
            <person name="Kuo A."/>
            <person name="LaButti K."/>
            <person name="Lipzen A."/>
            <person name="Morin E."/>
            <person name="Grigoriev I.V."/>
            <person name="Henrissat B."/>
            <person name="Lindahl B."/>
            <person name="Martin F."/>
        </authorList>
    </citation>
    <scope>NUCLEOTIDE SEQUENCE</scope>
    <source>
        <strain evidence="6">JB14</strain>
    </source>
</reference>
<dbReference type="Pfam" id="PF01040">
    <property type="entry name" value="UbiA"/>
    <property type="match status" value="1"/>
</dbReference>
<keyword evidence="3 5" id="KW-1133">Transmembrane helix</keyword>
<evidence type="ECO:0000313" key="6">
    <source>
        <dbReference type="EMBL" id="KAE9396857.1"/>
    </source>
</evidence>
<dbReference type="Proteomes" id="UP000799118">
    <property type="component" value="Unassembled WGS sequence"/>
</dbReference>
<feature type="transmembrane region" description="Helical" evidence="5">
    <location>
        <begin position="243"/>
        <end position="260"/>
    </location>
</feature>
<dbReference type="OrthoDB" id="434972at2759"/>
<feature type="transmembrane region" description="Helical" evidence="5">
    <location>
        <begin position="37"/>
        <end position="62"/>
    </location>
</feature>
<accession>A0A6A4HIA8</accession>
<dbReference type="EMBL" id="ML769507">
    <property type="protein sequence ID" value="KAE9396857.1"/>
    <property type="molecule type" value="Genomic_DNA"/>
</dbReference>
<dbReference type="InterPro" id="IPR000537">
    <property type="entry name" value="UbiA_prenyltransferase"/>
</dbReference>
<name>A0A6A4HIA8_9AGAR</name>
<dbReference type="PANTHER" id="PTHR42723">
    <property type="entry name" value="CHLOROPHYLL SYNTHASE"/>
    <property type="match status" value="1"/>
</dbReference>
<evidence type="ECO:0000313" key="7">
    <source>
        <dbReference type="Proteomes" id="UP000799118"/>
    </source>
</evidence>
<evidence type="ECO:0000256" key="1">
    <source>
        <dbReference type="ARBA" id="ARBA00004141"/>
    </source>
</evidence>
<gene>
    <name evidence="6" type="ORF">BT96DRAFT_824146</name>
</gene>
<sequence length="294" mass="32881">MLSPVRLGNYFLKGVYDVLVTLFFFSKSDIKSTLIPITSFAAACAPLQSIAQLPATVVWIWIHLLQFNLANQLISVEEDRRNKPDRPLPSGRVSLPTVLAFRWILVPACFGFSALFSFQVVCSSVVFVALTVLYNECGGHAYWATRDFLNGLGFSAFEWGACLIAGPDQTKLTDVALRAVYIGFPLFATTIHCQDFKDIQGDTLLNRQTLPIFLPAASRYIILTALTMWSLTLAWLWELPVSISAAFIGLGLYVGARFLMQKTKHEDQVSYYWYNVWLSAAHALPAIKLLRSIL</sequence>
<protein>
    <recommendedName>
        <fullName evidence="8">UbiA prenyltransferase</fullName>
    </recommendedName>
</protein>
<keyword evidence="2 5" id="KW-0812">Transmembrane</keyword>
<dbReference type="InterPro" id="IPR050475">
    <property type="entry name" value="Prenyltransferase_related"/>
</dbReference>